<dbReference type="Pfam" id="PF18911">
    <property type="entry name" value="PKD_4"/>
    <property type="match status" value="1"/>
</dbReference>
<comment type="caution">
    <text evidence="2">The sequence shown here is derived from an EMBL/GenBank/DDBJ whole genome shotgun (WGS) entry which is preliminary data.</text>
</comment>
<feature type="domain" description="PKD" evidence="1">
    <location>
        <begin position="775"/>
        <end position="812"/>
    </location>
</feature>
<dbReference type="SUPFAM" id="SSF49299">
    <property type="entry name" value="PKD domain"/>
    <property type="match status" value="1"/>
</dbReference>
<organism evidence="2 3">
    <name type="scientific">Putridiphycobacter roseus</name>
    <dbReference type="NCBI Taxonomy" id="2219161"/>
    <lineage>
        <taxon>Bacteria</taxon>
        <taxon>Pseudomonadati</taxon>
        <taxon>Bacteroidota</taxon>
        <taxon>Flavobacteriia</taxon>
        <taxon>Flavobacteriales</taxon>
        <taxon>Crocinitomicaceae</taxon>
        <taxon>Putridiphycobacter</taxon>
    </lineage>
</organism>
<dbReference type="RefSeq" id="WP_111061815.1">
    <property type="nucleotide sequence ID" value="NZ_JBHUCU010000007.1"/>
</dbReference>
<evidence type="ECO:0000259" key="1">
    <source>
        <dbReference type="PROSITE" id="PS50093"/>
    </source>
</evidence>
<dbReference type="Gene3D" id="2.60.40.10">
    <property type="entry name" value="Immunoglobulins"/>
    <property type="match status" value="1"/>
</dbReference>
<evidence type="ECO:0000313" key="2">
    <source>
        <dbReference type="EMBL" id="PZE18913.1"/>
    </source>
</evidence>
<dbReference type="InterPro" id="IPR035986">
    <property type="entry name" value="PKD_dom_sf"/>
</dbReference>
<dbReference type="Pfam" id="PF13585">
    <property type="entry name" value="CHU_C"/>
    <property type="match status" value="1"/>
</dbReference>
<gene>
    <name evidence="2" type="ORF">DNU06_03540</name>
</gene>
<name>A0A2W1NIN6_9FLAO</name>
<dbReference type="InterPro" id="IPR013783">
    <property type="entry name" value="Ig-like_fold"/>
</dbReference>
<dbReference type="OrthoDB" id="1652165at2"/>
<dbReference type="InterPro" id="IPR052918">
    <property type="entry name" value="Motility_Chemotaxis_Reg"/>
</dbReference>
<proteinExistence type="predicted"/>
<dbReference type="PANTHER" id="PTHR35580:SF1">
    <property type="entry name" value="PHYTASE-LIKE DOMAIN-CONTAINING PROTEIN"/>
    <property type="match status" value="1"/>
</dbReference>
<protein>
    <recommendedName>
        <fullName evidence="1">PKD domain-containing protein</fullName>
    </recommendedName>
</protein>
<keyword evidence="3" id="KW-1185">Reference proteome</keyword>
<sequence length="1293" mass="140472">MNLKCYTLIIFMMVALGILGQPSIWIKPNKGQWHENVAYKIGIPGGDLFLENNGFTYQFHNGADFIHEHNHADEHLESTELFKSHVIKTTFLGANKTTKFKESIPSTHVENYILGNDPSKWVNSLTLYNSVQYQSIYPGIDLHIYEQNQTLKYDYIIAPNTNTEQLQIKYEGQNSLEIENGQLNIHTTFGMFSESKPIAYQMIHGEKKIVLCNYTIDKDIISFEFPEGYSNSDTLVIDPILLFSTFTGSSADNWGMTACPDVNQKLIAAGIVFGSGYPTSTGAQSTTFNGGQVDIGLTKFNALGTGIEFSTYIGGTGAETPHSIIVNDANQIFLMGATSSSNFPIPPNAYQPNFAGGTLNTNIDGILFTAGTDLYAIKLNPTGTTIQNGTFLGGTGNDGVVNLNNGGANIAYNYGDQLRGEIIVDQNSNVYISSTTSSTDFPTNNGFSTTLNGSQDAVFVKLNNIFSNLLYGTYIGGSGLESGNSIQIGSNGDLYMAGGTTSSNFPFTSGQINPSFLGGSTDGYVLRLEAPNYANPIATYLGTNDYDQAYFVQLDLNDKVYIYGQSKGNYPVTTGKYVNPNSGQFIHKMNSDLSTTEWSSVFGGGTGDVEISPTAFLVSDCYEIYIAGWGGLTNSSNSSASNSTTNGFPTTSDAYQDITGGSNFYLALFTPDMLALKYATFMGNPTSTNDHVDGGTCRFDKSGKIYHAVCAACSSTGSFPTTPGAYSTTNGSTNCNMAGFVFDLSKIEATLGVPIPITCLPNATIFTNSSINGNTFMWYFGDGDSSSVFSPSHLYANPGIYDVILIVSDSNGCYTPDTAFTQVEIILPVYEAYVLEDTICPGTSVQVIASGGTDYVWGPPLLFNNPYLFNPILTIDNDTTITVEISSVCGITSLTVDVWTFDLVGGAGPDTTICTGQSTEIWATGGGSYLWNPPLGLSDPLISNPIATVTQNTQFKVYITTPDQCHFADSLYIFVDQGLPNPKVQSSADICFGSNIQLTASGALTYEWSPNYNISNTQIPNPIVAPAVDTTYIVSFTNACGTSLDMVDVYVHDVKAITRPDTSICPEEPISLWATGGIYYEWYPTVRVADYKEANTIATPVKSTYYTVTVSDDYGCEDSTGFYVTVFDLPKITLSTDIIAVAGDIIPIWADGNGEIEWFPKSFITCDICPETEVYPPSNTNYTAVLTNENGCKVQGDVLISFEPLIYVPNVFTPDGNDYNNTFKAITQNIEQFEMTIYNRWGEIVFKSYDTDGEWDGYYNGRLSQDGLYIWVIDYVDLNGKKEQLLGHVSILK</sequence>
<dbReference type="InterPro" id="IPR057708">
    <property type="entry name" value="DUF7948"/>
</dbReference>
<reference evidence="2 3" key="1">
    <citation type="submission" date="2018-06" db="EMBL/GenBank/DDBJ databases">
        <title>The draft genome sequence of Crocinitomix sp. SM1701.</title>
        <authorList>
            <person name="Zhang X."/>
        </authorList>
    </citation>
    <scope>NUCLEOTIDE SEQUENCE [LARGE SCALE GENOMIC DNA]</scope>
    <source>
        <strain evidence="2 3">SM1701</strain>
    </source>
</reference>
<dbReference type="InterPro" id="IPR026341">
    <property type="entry name" value="T9SS_type_B"/>
</dbReference>
<dbReference type="PANTHER" id="PTHR35580">
    <property type="entry name" value="CELL SURFACE GLYCOPROTEIN (S-LAYER PROTEIN)-LIKE PROTEIN"/>
    <property type="match status" value="1"/>
</dbReference>
<dbReference type="Proteomes" id="UP000249248">
    <property type="component" value="Unassembled WGS sequence"/>
</dbReference>
<dbReference type="EMBL" id="QKSB01000001">
    <property type="protein sequence ID" value="PZE18913.1"/>
    <property type="molecule type" value="Genomic_DNA"/>
</dbReference>
<accession>A0A2W1NIN6</accession>
<dbReference type="NCBIfam" id="TIGR04131">
    <property type="entry name" value="Bac_Flav_CTERM"/>
    <property type="match status" value="1"/>
</dbReference>
<dbReference type="Pfam" id="PF25778">
    <property type="entry name" value="DUF7948"/>
    <property type="match status" value="1"/>
</dbReference>
<dbReference type="PROSITE" id="PS50093">
    <property type="entry name" value="PKD"/>
    <property type="match status" value="1"/>
</dbReference>
<dbReference type="CDD" id="cd00146">
    <property type="entry name" value="PKD"/>
    <property type="match status" value="1"/>
</dbReference>
<dbReference type="InterPro" id="IPR000601">
    <property type="entry name" value="PKD_dom"/>
</dbReference>
<evidence type="ECO:0000313" key="3">
    <source>
        <dbReference type="Proteomes" id="UP000249248"/>
    </source>
</evidence>